<keyword evidence="2" id="KW-1185">Reference proteome</keyword>
<dbReference type="Proteomes" id="UP000611723">
    <property type="component" value="Unassembled WGS sequence"/>
</dbReference>
<accession>A0A934X0P4</accession>
<organism evidence="1 2">
    <name type="scientific">Marivirga aurantiaca</name>
    <dbReference type="NCBI Taxonomy" id="2802615"/>
    <lineage>
        <taxon>Bacteria</taxon>
        <taxon>Pseudomonadati</taxon>
        <taxon>Bacteroidota</taxon>
        <taxon>Cytophagia</taxon>
        <taxon>Cytophagales</taxon>
        <taxon>Marivirgaceae</taxon>
        <taxon>Marivirga</taxon>
    </lineage>
</organism>
<dbReference type="AlphaFoldDB" id="A0A934X0P4"/>
<name>A0A934X0P4_9BACT</name>
<dbReference type="EMBL" id="JAEQBW010000006">
    <property type="protein sequence ID" value="MBK6266206.1"/>
    <property type="molecule type" value="Genomic_DNA"/>
</dbReference>
<sequence>MEKNHIHVFRTSVRNAYEINRLSHLLNSLTGDGGNWNFDLEDCDRILRIESTKGHSDQIQAIIKAEGFFIEELDD</sequence>
<gene>
    <name evidence="1" type="ORF">JKA74_14265</name>
</gene>
<reference evidence="1" key="1">
    <citation type="submission" date="2021-01" db="EMBL/GenBank/DDBJ databases">
        <title>Marivirga aurantiaca sp. nov., isolated from intertidal surface sediments.</title>
        <authorList>
            <person name="Zhang M."/>
        </authorList>
    </citation>
    <scope>NUCLEOTIDE SEQUENCE</scope>
    <source>
        <strain evidence="1">S37H4</strain>
    </source>
</reference>
<protein>
    <submittedName>
        <fullName evidence="1">Uncharacterized protein</fullName>
    </submittedName>
</protein>
<evidence type="ECO:0000313" key="1">
    <source>
        <dbReference type="EMBL" id="MBK6266206.1"/>
    </source>
</evidence>
<dbReference type="RefSeq" id="WP_201431883.1">
    <property type="nucleotide sequence ID" value="NZ_JAEQBW010000006.1"/>
</dbReference>
<comment type="caution">
    <text evidence="1">The sequence shown here is derived from an EMBL/GenBank/DDBJ whole genome shotgun (WGS) entry which is preliminary data.</text>
</comment>
<evidence type="ECO:0000313" key="2">
    <source>
        <dbReference type="Proteomes" id="UP000611723"/>
    </source>
</evidence>
<proteinExistence type="predicted"/>